<name>E1X5D4_HALMS</name>
<proteinExistence type="predicted"/>
<dbReference type="Gene3D" id="1.10.3680.10">
    <property type="entry name" value="TerB-like"/>
    <property type="match status" value="1"/>
</dbReference>
<dbReference type="CDD" id="cd07177">
    <property type="entry name" value="terB_like"/>
    <property type="match status" value="1"/>
</dbReference>
<gene>
    <name evidence="1" type="ordered locus">BMS_2462</name>
</gene>
<dbReference type="PATRIC" id="fig|862908.3.peg.2348"/>
<protein>
    <recommendedName>
        <fullName evidence="3">Co-chaperone DjlA N-terminal domain-containing protein</fullName>
    </recommendedName>
</protein>
<dbReference type="RefSeq" id="WP_014245032.1">
    <property type="nucleotide sequence ID" value="NC_016620.1"/>
</dbReference>
<dbReference type="eggNOG" id="COG2979">
    <property type="taxonomic scope" value="Bacteria"/>
</dbReference>
<dbReference type="OrthoDB" id="5294038at2"/>
<evidence type="ECO:0008006" key="3">
    <source>
        <dbReference type="Google" id="ProtNLM"/>
    </source>
</evidence>
<dbReference type="SUPFAM" id="SSF158682">
    <property type="entry name" value="TerB-like"/>
    <property type="match status" value="1"/>
</dbReference>
<evidence type="ECO:0000313" key="2">
    <source>
        <dbReference type="Proteomes" id="UP000008963"/>
    </source>
</evidence>
<organism evidence="1 2">
    <name type="scientific">Halobacteriovorax marinus (strain ATCC BAA-682 / DSM 15412 / SJ)</name>
    <name type="common">Bacteriovorax marinus</name>
    <dbReference type="NCBI Taxonomy" id="862908"/>
    <lineage>
        <taxon>Bacteria</taxon>
        <taxon>Pseudomonadati</taxon>
        <taxon>Bdellovibrionota</taxon>
        <taxon>Bacteriovoracia</taxon>
        <taxon>Bacteriovoracales</taxon>
        <taxon>Halobacteriovoraceae</taxon>
        <taxon>Halobacteriovorax</taxon>
    </lineage>
</organism>
<accession>E1X5D4</accession>
<keyword evidence="2" id="KW-1185">Reference proteome</keyword>
<dbReference type="EMBL" id="FQ312005">
    <property type="protein sequence ID" value="CBW27255.1"/>
    <property type="molecule type" value="Genomic_DNA"/>
</dbReference>
<reference evidence="2" key="1">
    <citation type="journal article" date="2013" name="ISME J.">
        <title>A small predatory core genome in the divergent marine Bacteriovorax marinus SJ and the terrestrial Bdellovibrio bacteriovorus.</title>
        <authorList>
            <person name="Crossman L.C."/>
            <person name="Chen H."/>
            <person name="Cerdeno-Tarraga A.M."/>
            <person name="Brooks K."/>
            <person name="Quail M.A."/>
            <person name="Pineiro S.A."/>
            <person name="Hobley L."/>
            <person name="Sockett R.E."/>
            <person name="Bentley S.D."/>
            <person name="Parkhill J."/>
            <person name="Williams H.N."/>
            <person name="Stine O.C."/>
        </authorList>
    </citation>
    <scope>NUCLEOTIDE SEQUENCE [LARGE SCALE GENOMIC DNA]</scope>
    <source>
        <strain evidence="2">ATCC BAA-682 / DSM 15412 / SJ</strain>
    </source>
</reference>
<evidence type="ECO:0000313" key="1">
    <source>
        <dbReference type="EMBL" id="CBW27255.1"/>
    </source>
</evidence>
<dbReference type="HOGENOM" id="CLU_1832380_0_0_7"/>
<sequence>MISESKFQMWRGTIALAQVDNHVSKEEKLWLDQHLKKIPFTKEQREILQNDFEKGIKLDDIFLNSLEPRERGMLVSFANTIFKRDGLAPEEEIVLSQLTGQIMGDLKVEELTSEVERMEEESHEEENIFKRLVTIITSLI</sequence>
<dbReference type="AlphaFoldDB" id="E1X5D4"/>
<dbReference type="Proteomes" id="UP000008963">
    <property type="component" value="Chromosome"/>
</dbReference>
<dbReference type="KEGG" id="bmx:BMS_2462"/>
<dbReference type="InterPro" id="IPR029024">
    <property type="entry name" value="TerB-like"/>
</dbReference>
<dbReference type="STRING" id="862908.BMS_2462"/>